<sequence>MAPPGGTSRPLSRGCRRLQSTAPRPLFQERKPMNRILGLVAAGTAVLTLTTGCVVTGNQNSGNSTSAGAAGEAGGPRLRVALNFAPVAELSPYTDDASSLMRLGVSESLISIDADGAPQPALAEKFEMVDEMTARFTLRPGVTFHDDTPVTATAVAASLNAALEADPAPSTVSGRDLTITAEGEDVVTVKAAEADPILIMRFANPDMVILAPKAYEKNPNQPDPIDAGTGPFELTTLNGSTHATLEANTGYWGGTPKAAGLDVQFISKADARVNAMRAGELDVFQNVPVAQLPNMDGFTVESRPIPRTSGLYLNTRSGAFADSGLRVAAAKAIQGDVIARTIFEGHADPAKGIFRGDVEWTRDRVAPTYAEAKDPAGTAITIATYSDRPELSEAVTVIADQLRSAGFVVETPVVKEYTVLEPEIMAGQYDMVLLSRMYMSKANDPLSLVQLDFTCEGGYNLSFLCDPAVDEVVSAATGKSDVAERRAAAVEAEALVLGSGAYIPVVHEQVRIGRVNELSGLAQDPLEWKMITEQTTISR</sequence>
<evidence type="ECO:0000313" key="3">
    <source>
        <dbReference type="EMBL" id="RRD06555.1"/>
    </source>
</evidence>
<gene>
    <name evidence="3" type="ORF">EII34_02690</name>
</gene>
<dbReference type="GO" id="GO:0043190">
    <property type="term" value="C:ATP-binding cassette (ABC) transporter complex"/>
    <property type="evidence" value="ECO:0007669"/>
    <property type="project" value="InterPro"/>
</dbReference>
<dbReference type="InterPro" id="IPR000914">
    <property type="entry name" value="SBP_5_dom"/>
</dbReference>
<dbReference type="InterPro" id="IPR030678">
    <property type="entry name" value="Peptide/Ni-bd"/>
</dbReference>
<evidence type="ECO:0000313" key="4">
    <source>
        <dbReference type="Proteomes" id="UP000280819"/>
    </source>
</evidence>
<dbReference type="Proteomes" id="UP000280819">
    <property type="component" value="Unassembled WGS sequence"/>
</dbReference>
<dbReference type="GO" id="GO:0042597">
    <property type="term" value="C:periplasmic space"/>
    <property type="evidence" value="ECO:0007669"/>
    <property type="project" value="UniProtKB-ARBA"/>
</dbReference>
<dbReference type="PANTHER" id="PTHR30290">
    <property type="entry name" value="PERIPLASMIC BINDING COMPONENT OF ABC TRANSPORTER"/>
    <property type="match status" value="1"/>
</dbReference>
<dbReference type="Gene3D" id="3.40.190.10">
    <property type="entry name" value="Periplasmic binding protein-like II"/>
    <property type="match status" value="1"/>
</dbReference>
<comment type="caution">
    <text evidence="3">The sequence shown here is derived from an EMBL/GenBank/DDBJ whole genome shotgun (WGS) entry which is preliminary data.</text>
</comment>
<accession>A0A3P1TBH1</accession>
<dbReference type="AlphaFoldDB" id="A0A3P1TBH1"/>
<feature type="region of interest" description="Disordered" evidence="1">
    <location>
        <begin position="1"/>
        <end position="29"/>
    </location>
</feature>
<name>A0A3P1TBH1_9ACTN</name>
<dbReference type="Gene3D" id="3.10.105.10">
    <property type="entry name" value="Dipeptide-binding Protein, Domain 3"/>
    <property type="match status" value="1"/>
</dbReference>
<evidence type="ECO:0000259" key="2">
    <source>
        <dbReference type="Pfam" id="PF00496"/>
    </source>
</evidence>
<dbReference type="Pfam" id="PF00496">
    <property type="entry name" value="SBP_bac_5"/>
    <property type="match status" value="1"/>
</dbReference>
<dbReference type="EMBL" id="RQZG01000002">
    <property type="protein sequence ID" value="RRD06555.1"/>
    <property type="molecule type" value="Genomic_DNA"/>
</dbReference>
<proteinExistence type="predicted"/>
<dbReference type="SUPFAM" id="SSF53850">
    <property type="entry name" value="Periplasmic binding protein-like II"/>
    <property type="match status" value="1"/>
</dbReference>
<dbReference type="GO" id="GO:0015833">
    <property type="term" value="P:peptide transport"/>
    <property type="evidence" value="ECO:0007669"/>
    <property type="project" value="TreeGrafter"/>
</dbReference>
<reference evidence="3 4" key="1">
    <citation type="submission" date="2018-11" db="EMBL/GenBank/DDBJ databases">
        <title>Genomes From Bacteria Associated with the Canine Oral Cavity: a Test Case for Automated Genome-Based Taxonomic Assignment.</title>
        <authorList>
            <person name="Coil D.A."/>
            <person name="Jospin G."/>
            <person name="Darling A.E."/>
            <person name="Wallis C."/>
            <person name="Davis I.J."/>
            <person name="Harris S."/>
            <person name="Eisen J.A."/>
            <person name="Holcombe L.J."/>
            <person name="O'Flynn C."/>
        </authorList>
    </citation>
    <scope>NUCLEOTIDE SEQUENCE [LARGE SCALE GENOMIC DNA]</scope>
    <source>
        <strain evidence="3 4">OH887_COT-365</strain>
    </source>
</reference>
<dbReference type="GO" id="GO:1904680">
    <property type="term" value="F:peptide transmembrane transporter activity"/>
    <property type="evidence" value="ECO:0007669"/>
    <property type="project" value="TreeGrafter"/>
</dbReference>
<evidence type="ECO:0000256" key="1">
    <source>
        <dbReference type="SAM" id="MobiDB-lite"/>
    </source>
</evidence>
<dbReference type="OrthoDB" id="5243526at2"/>
<protein>
    <submittedName>
        <fullName evidence="3">ABC transporter substrate-binding protein</fullName>
    </submittedName>
</protein>
<feature type="domain" description="Solute-binding protein family 5" evidence="2">
    <location>
        <begin position="118"/>
        <end position="455"/>
    </location>
</feature>
<organism evidence="3 4">
    <name type="scientific">Arachnia propionica</name>
    <dbReference type="NCBI Taxonomy" id="1750"/>
    <lineage>
        <taxon>Bacteria</taxon>
        <taxon>Bacillati</taxon>
        <taxon>Actinomycetota</taxon>
        <taxon>Actinomycetes</taxon>
        <taxon>Propionibacteriales</taxon>
        <taxon>Propionibacteriaceae</taxon>
        <taxon>Arachnia</taxon>
    </lineage>
</organism>
<dbReference type="PIRSF" id="PIRSF002741">
    <property type="entry name" value="MppA"/>
    <property type="match status" value="1"/>
</dbReference>
<dbReference type="InterPro" id="IPR039424">
    <property type="entry name" value="SBP_5"/>
</dbReference>
<dbReference type="PANTHER" id="PTHR30290:SF65">
    <property type="entry name" value="MONOACYL PHOSPHATIDYLINOSITOL TETRAMANNOSIDE-BINDING PROTEIN LPQW-RELATED"/>
    <property type="match status" value="1"/>
</dbReference>